<sequence>MREGNASAKNDSSTIGDFDFLKVGELKAGGAERGGLQIHR</sequence>
<keyword evidence="2" id="KW-1185">Reference proteome</keyword>
<gene>
    <name evidence="1" type="ORF">E2C01_079609</name>
</gene>
<name>A0A5B7IRU8_PORTR</name>
<organism evidence="1 2">
    <name type="scientific">Portunus trituberculatus</name>
    <name type="common">Swimming crab</name>
    <name type="synonym">Neptunus trituberculatus</name>
    <dbReference type="NCBI Taxonomy" id="210409"/>
    <lineage>
        <taxon>Eukaryota</taxon>
        <taxon>Metazoa</taxon>
        <taxon>Ecdysozoa</taxon>
        <taxon>Arthropoda</taxon>
        <taxon>Crustacea</taxon>
        <taxon>Multicrustacea</taxon>
        <taxon>Malacostraca</taxon>
        <taxon>Eumalacostraca</taxon>
        <taxon>Eucarida</taxon>
        <taxon>Decapoda</taxon>
        <taxon>Pleocyemata</taxon>
        <taxon>Brachyura</taxon>
        <taxon>Eubrachyura</taxon>
        <taxon>Portunoidea</taxon>
        <taxon>Portunidae</taxon>
        <taxon>Portuninae</taxon>
        <taxon>Portunus</taxon>
    </lineage>
</organism>
<dbReference type="Proteomes" id="UP000324222">
    <property type="component" value="Unassembled WGS sequence"/>
</dbReference>
<proteinExistence type="predicted"/>
<reference evidence="1 2" key="1">
    <citation type="submission" date="2019-05" db="EMBL/GenBank/DDBJ databases">
        <title>Another draft genome of Portunus trituberculatus and its Hox gene families provides insights of decapod evolution.</title>
        <authorList>
            <person name="Jeong J.-H."/>
            <person name="Song I."/>
            <person name="Kim S."/>
            <person name="Choi T."/>
            <person name="Kim D."/>
            <person name="Ryu S."/>
            <person name="Kim W."/>
        </authorList>
    </citation>
    <scope>NUCLEOTIDE SEQUENCE [LARGE SCALE GENOMIC DNA]</scope>
    <source>
        <tissue evidence="1">Muscle</tissue>
    </source>
</reference>
<dbReference type="EMBL" id="VSRR010066628">
    <property type="protein sequence ID" value="MPC84859.1"/>
    <property type="molecule type" value="Genomic_DNA"/>
</dbReference>
<comment type="caution">
    <text evidence="1">The sequence shown here is derived from an EMBL/GenBank/DDBJ whole genome shotgun (WGS) entry which is preliminary data.</text>
</comment>
<protein>
    <submittedName>
        <fullName evidence="1">Uncharacterized protein</fullName>
    </submittedName>
</protein>
<accession>A0A5B7IRU8</accession>
<evidence type="ECO:0000313" key="1">
    <source>
        <dbReference type="EMBL" id="MPC84859.1"/>
    </source>
</evidence>
<dbReference type="AlphaFoldDB" id="A0A5B7IRU8"/>
<evidence type="ECO:0000313" key="2">
    <source>
        <dbReference type="Proteomes" id="UP000324222"/>
    </source>
</evidence>